<dbReference type="RefSeq" id="WP_180365357.1">
    <property type="nucleotide sequence ID" value="NZ_FNBX01000001.1"/>
</dbReference>
<evidence type="ECO:0000256" key="1">
    <source>
        <dbReference type="ARBA" id="ARBA00004141"/>
    </source>
</evidence>
<evidence type="ECO:0000256" key="3">
    <source>
        <dbReference type="ARBA" id="ARBA00022989"/>
    </source>
</evidence>
<evidence type="ECO:0000256" key="4">
    <source>
        <dbReference type="ARBA" id="ARBA00023136"/>
    </source>
</evidence>
<dbReference type="EMBL" id="FNBX01000001">
    <property type="protein sequence ID" value="SDF10643.1"/>
    <property type="molecule type" value="Genomic_DNA"/>
</dbReference>
<dbReference type="PANTHER" id="PTHR10283:SF82">
    <property type="entry name" value="SOLUTE CARRIER FAMILY 13 MEMBER 2"/>
    <property type="match status" value="1"/>
</dbReference>
<evidence type="ECO:0000256" key="5">
    <source>
        <dbReference type="SAM" id="Phobius"/>
    </source>
</evidence>
<feature type="transmembrane region" description="Helical" evidence="5">
    <location>
        <begin position="89"/>
        <end position="109"/>
    </location>
</feature>
<proteinExistence type="predicted"/>
<feature type="transmembrane region" description="Helical" evidence="5">
    <location>
        <begin position="35"/>
        <end position="54"/>
    </location>
</feature>
<evidence type="ECO:0000256" key="2">
    <source>
        <dbReference type="ARBA" id="ARBA00022692"/>
    </source>
</evidence>
<dbReference type="STRING" id="571438.SAMN05192586_101248"/>
<dbReference type="GO" id="GO:0005886">
    <property type="term" value="C:plasma membrane"/>
    <property type="evidence" value="ECO:0007669"/>
    <property type="project" value="TreeGrafter"/>
</dbReference>
<keyword evidence="3 5" id="KW-1133">Transmembrane helix</keyword>
<dbReference type="AlphaFoldDB" id="A0A1G7IDD8"/>
<dbReference type="Proteomes" id="UP000199355">
    <property type="component" value="Unassembled WGS sequence"/>
</dbReference>
<feature type="transmembrane region" description="Helical" evidence="5">
    <location>
        <begin position="61"/>
        <end position="83"/>
    </location>
</feature>
<organism evidence="6 7">
    <name type="scientific">Desulfovibrio legallii</name>
    <dbReference type="NCBI Taxonomy" id="571438"/>
    <lineage>
        <taxon>Bacteria</taxon>
        <taxon>Pseudomonadati</taxon>
        <taxon>Thermodesulfobacteriota</taxon>
        <taxon>Desulfovibrionia</taxon>
        <taxon>Desulfovibrionales</taxon>
        <taxon>Desulfovibrionaceae</taxon>
        <taxon>Desulfovibrio</taxon>
    </lineage>
</organism>
<keyword evidence="4 5" id="KW-0472">Membrane</keyword>
<dbReference type="Pfam" id="PF00939">
    <property type="entry name" value="Na_sulph_symp"/>
    <property type="match status" value="1"/>
</dbReference>
<comment type="subcellular location">
    <subcellularLocation>
        <location evidence="1">Membrane</location>
        <topology evidence="1">Multi-pass membrane protein</topology>
    </subcellularLocation>
</comment>
<sequence>MSLSAEKVLRIKRIVAVLAVGLGIAIALMDPPQGLTRQAMIALGIVVWAVFWWITQVVPEYVTAIMMCTLWAGTKCVSFRVAFDSFSSPGWWIMVGAFGLGSIAGKTGLLRRISLWVLSLFPPTFNGQVLGLLASGTVISPLVPSMNAKAALSSPISLAISDSLGVERKSPAASGLLGACYGGFVLMGHMFLSGSFSHYIMIGALPAPYNQITWLDWMLWSLPWGVVCFAALAGFIMLLYRPKQPVSLPKGYGKEQLAKLGPMTRDERIVLAVMLCALVLWMTELVHGISASVVAVTAMCVLLGLKVMTAKDFKNGIEWPAVMLIGCVFNMAPVIKALGIDKYLGGIFGSVIAGLAAQPALFVTAIAVSIFIVKFLVTNMTSAAIMFSLILTPIAVQAGIHPWIIIFVAFCAGNIWLLKYQNTIYLCAQFATKGEMSDHLPMVKLCFVFMGVVIVGSIVSIPYWRMLGLLP</sequence>
<feature type="transmembrane region" description="Helical" evidence="5">
    <location>
        <begin position="222"/>
        <end position="240"/>
    </location>
</feature>
<dbReference type="InterPro" id="IPR001898">
    <property type="entry name" value="SLC13A/DASS"/>
</dbReference>
<feature type="transmembrane region" description="Helical" evidence="5">
    <location>
        <begin position="375"/>
        <end position="394"/>
    </location>
</feature>
<keyword evidence="7" id="KW-1185">Reference proteome</keyword>
<dbReference type="PANTHER" id="PTHR10283">
    <property type="entry name" value="SOLUTE CARRIER FAMILY 13 MEMBER"/>
    <property type="match status" value="1"/>
</dbReference>
<evidence type="ECO:0000313" key="6">
    <source>
        <dbReference type="EMBL" id="SDF10643.1"/>
    </source>
</evidence>
<protein>
    <submittedName>
        <fullName evidence="6">Divalent anion:Na+ symporter, DASS family</fullName>
    </submittedName>
</protein>
<keyword evidence="2 5" id="KW-0812">Transmembrane</keyword>
<feature type="transmembrane region" description="Helical" evidence="5">
    <location>
        <begin position="441"/>
        <end position="464"/>
    </location>
</feature>
<feature type="transmembrane region" description="Helical" evidence="5">
    <location>
        <begin position="12"/>
        <end position="29"/>
    </location>
</feature>
<accession>A0A1G7IDD8</accession>
<reference evidence="7" key="1">
    <citation type="submission" date="2016-10" db="EMBL/GenBank/DDBJ databases">
        <authorList>
            <person name="Varghese N."/>
            <person name="Submissions S."/>
        </authorList>
    </citation>
    <scope>NUCLEOTIDE SEQUENCE [LARGE SCALE GENOMIC DNA]</scope>
    <source>
        <strain evidence="7">KHC7</strain>
    </source>
</reference>
<evidence type="ECO:0000313" key="7">
    <source>
        <dbReference type="Proteomes" id="UP000199355"/>
    </source>
</evidence>
<name>A0A1G7IDD8_9BACT</name>
<feature type="transmembrane region" description="Helical" evidence="5">
    <location>
        <begin position="321"/>
        <end position="340"/>
    </location>
</feature>
<dbReference type="GO" id="GO:1905039">
    <property type="term" value="P:carboxylic acid transmembrane transport"/>
    <property type="evidence" value="ECO:0007669"/>
    <property type="project" value="UniProtKB-ARBA"/>
</dbReference>
<feature type="transmembrane region" description="Helical" evidence="5">
    <location>
        <begin position="400"/>
        <end position="420"/>
    </location>
</feature>
<feature type="transmembrane region" description="Helical" evidence="5">
    <location>
        <begin position="289"/>
        <end position="309"/>
    </location>
</feature>
<gene>
    <name evidence="6" type="ORF">SAMN05192586_101248</name>
</gene>
<feature type="transmembrane region" description="Helical" evidence="5">
    <location>
        <begin position="346"/>
        <end position="368"/>
    </location>
</feature>
<dbReference type="GO" id="GO:0008514">
    <property type="term" value="F:organic anion transmembrane transporter activity"/>
    <property type="evidence" value="ECO:0007669"/>
    <property type="project" value="UniProtKB-ARBA"/>
</dbReference>
<feature type="transmembrane region" description="Helical" evidence="5">
    <location>
        <begin position="176"/>
        <end position="202"/>
    </location>
</feature>